<feature type="non-terminal residue" evidence="1">
    <location>
        <position position="376"/>
    </location>
</feature>
<dbReference type="EMBL" id="JABSTQ010010285">
    <property type="protein sequence ID" value="KAG0422016.1"/>
    <property type="molecule type" value="Genomic_DNA"/>
</dbReference>
<gene>
    <name evidence="1" type="ORF">HPB47_002135</name>
</gene>
<protein>
    <submittedName>
        <fullName evidence="1">Uncharacterized protein</fullName>
    </submittedName>
</protein>
<accession>A0AC60PM30</accession>
<keyword evidence="2" id="KW-1185">Reference proteome</keyword>
<comment type="caution">
    <text evidence="1">The sequence shown here is derived from an EMBL/GenBank/DDBJ whole genome shotgun (WGS) entry which is preliminary data.</text>
</comment>
<name>A0AC60PM30_IXOPE</name>
<sequence>VRHYRKPAELGLDTPFHVDRKCVCVSCNTLATTQHVIWECPEHTAARFEALADIPVADQHYTFEDWLISQGKPPHYGSCGISSAAPCTRTADQRGSCPDGHRALSSCRLSWNVSLDCQHARQLHGLHARQVRLCRARLGAMPHVVEASQLAVDACQETFRDRRWNCSSVLRAPDLMADLTAGTREQAFVYALSSASLTQTWARACGQGRLTGCGCGRAPREPPQGDFKWGGCADNVRFGARLARAFTDAPWKRAPPDTAFRALLNRHNYKAGRQAVHESLTTLCKCHGVSGACNIKTCWRGLSSLRHVSQRLRRRYQVAVEVARHAPAGVGGSPHKIVPVSDHVGRLQKADLVYRTKSPDYCSWDTRVGSLGTEGR</sequence>
<evidence type="ECO:0000313" key="2">
    <source>
        <dbReference type="Proteomes" id="UP000805193"/>
    </source>
</evidence>
<organism evidence="1 2">
    <name type="scientific">Ixodes persulcatus</name>
    <name type="common">Taiga tick</name>
    <dbReference type="NCBI Taxonomy" id="34615"/>
    <lineage>
        <taxon>Eukaryota</taxon>
        <taxon>Metazoa</taxon>
        <taxon>Ecdysozoa</taxon>
        <taxon>Arthropoda</taxon>
        <taxon>Chelicerata</taxon>
        <taxon>Arachnida</taxon>
        <taxon>Acari</taxon>
        <taxon>Parasitiformes</taxon>
        <taxon>Ixodida</taxon>
        <taxon>Ixodoidea</taxon>
        <taxon>Ixodidae</taxon>
        <taxon>Ixodinae</taxon>
        <taxon>Ixodes</taxon>
    </lineage>
</organism>
<dbReference type="Proteomes" id="UP000805193">
    <property type="component" value="Unassembled WGS sequence"/>
</dbReference>
<reference evidence="1 2" key="1">
    <citation type="journal article" date="2020" name="Cell">
        <title>Large-Scale Comparative Analyses of Tick Genomes Elucidate Their Genetic Diversity and Vector Capacities.</title>
        <authorList>
            <consortium name="Tick Genome and Microbiome Consortium (TIGMIC)"/>
            <person name="Jia N."/>
            <person name="Wang J."/>
            <person name="Shi W."/>
            <person name="Du L."/>
            <person name="Sun Y."/>
            <person name="Zhan W."/>
            <person name="Jiang J.F."/>
            <person name="Wang Q."/>
            <person name="Zhang B."/>
            <person name="Ji P."/>
            <person name="Bell-Sakyi L."/>
            <person name="Cui X.M."/>
            <person name="Yuan T.T."/>
            <person name="Jiang B.G."/>
            <person name="Yang W.F."/>
            <person name="Lam T.T."/>
            <person name="Chang Q.C."/>
            <person name="Ding S.J."/>
            <person name="Wang X.J."/>
            <person name="Zhu J.G."/>
            <person name="Ruan X.D."/>
            <person name="Zhao L."/>
            <person name="Wei J.T."/>
            <person name="Ye R.Z."/>
            <person name="Que T.C."/>
            <person name="Du C.H."/>
            <person name="Zhou Y.H."/>
            <person name="Cheng J.X."/>
            <person name="Dai P.F."/>
            <person name="Guo W.B."/>
            <person name="Han X.H."/>
            <person name="Huang E.J."/>
            <person name="Li L.F."/>
            <person name="Wei W."/>
            <person name="Gao Y.C."/>
            <person name="Liu J.Z."/>
            <person name="Shao H.Z."/>
            <person name="Wang X."/>
            <person name="Wang C.C."/>
            <person name="Yang T.C."/>
            <person name="Huo Q.B."/>
            <person name="Li W."/>
            <person name="Chen H.Y."/>
            <person name="Chen S.E."/>
            <person name="Zhou L.G."/>
            <person name="Ni X.B."/>
            <person name="Tian J.H."/>
            <person name="Sheng Y."/>
            <person name="Liu T."/>
            <person name="Pan Y.S."/>
            <person name="Xia L.Y."/>
            <person name="Li J."/>
            <person name="Zhao F."/>
            <person name="Cao W.C."/>
        </authorList>
    </citation>
    <scope>NUCLEOTIDE SEQUENCE [LARGE SCALE GENOMIC DNA]</scope>
    <source>
        <strain evidence="1">Iper-2018</strain>
    </source>
</reference>
<evidence type="ECO:0000313" key="1">
    <source>
        <dbReference type="EMBL" id="KAG0422016.1"/>
    </source>
</evidence>
<feature type="non-terminal residue" evidence="1">
    <location>
        <position position="1"/>
    </location>
</feature>
<proteinExistence type="predicted"/>